<evidence type="ECO:0000256" key="1">
    <source>
        <dbReference type="ARBA" id="ARBA00004613"/>
    </source>
</evidence>
<dbReference type="PROSITE" id="PS51465">
    <property type="entry name" value="KAZAL_2"/>
    <property type="match status" value="1"/>
</dbReference>
<evidence type="ECO:0000256" key="5">
    <source>
        <dbReference type="ARBA" id="ARBA00023157"/>
    </source>
</evidence>
<dbReference type="GO" id="GO:0004867">
    <property type="term" value="F:serine-type endopeptidase inhibitor activity"/>
    <property type="evidence" value="ECO:0007669"/>
    <property type="project" value="UniProtKB-KW"/>
</dbReference>
<feature type="chain" id="PRO_5014356808" evidence="6">
    <location>
        <begin position="22"/>
        <end position="110"/>
    </location>
</feature>
<evidence type="ECO:0000256" key="3">
    <source>
        <dbReference type="ARBA" id="ARBA00022690"/>
    </source>
</evidence>
<dbReference type="SUPFAM" id="SSF100895">
    <property type="entry name" value="Kazal-type serine protease inhibitors"/>
    <property type="match status" value="1"/>
</dbReference>
<keyword evidence="3" id="KW-0646">Protease inhibitor</keyword>
<evidence type="ECO:0000259" key="7">
    <source>
        <dbReference type="PROSITE" id="PS51465"/>
    </source>
</evidence>
<dbReference type="EMBL" id="MG198055">
    <property type="protein sequence ID" value="AUO18183.1"/>
    <property type="molecule type" value="mRNA"/>
</dbReference>
<dbReference type="PANTHER" id="PTHR21312">
    <property type="entry name" value="SERINE PROTEASE INHIBITOR"/>
    <property type="match status" value="1"/>
</dbReference>
<dbReference type="PROSITE" id="PS00282">
    <property type="entry name" value="KAZAL_1"/>
    <property type="match status" value="1"/>
</dbReference>
<dbReference type="SMART" id="SM00280">
    <property type="entry name" value="KAZAL"/>
    <property type="match status" value="1"/>
</dbReference>
<dbReference type="Gene3D" id="3.30.60.30">
    <property type="match status" value="1"/>
</dbReference>
<dbReference type="InterPro" id="IPR002350">
    <property type="entry name" value="Kazal_dom"/>
</dbReference>
<organism evidence="8">
    <name type="scientific">Sebastes schlegelii</name>
    <name type="common">Korean rockfish</name>
    <dbReference type="NCBI Taxonomy" id="214486"/>
    <lineage>
        <taxon>Eukaryota</taxon>
        <taxon>Metazoa</taxon>
        <taxon>Chordata</taxon>
        <taxon>Craniata</taxon>
        <taxon>Vertebrata</taxon>
        <taxon>Euteleostomi</taxon>
        <taxon>Actinopterygii</taxon>
        <taxon>Neopterygii</taxon>
        <taxon>Teleostei</taxon>
        <taxon>Neoteleostei</taxon>
        <taxon>Acanthomorphata</taxon>
        <taxon>Eupercaria</taxon>
        <taxon>Perciformes</taxon>
        <taxon>Scorpaenoidei</taxon>
        <taxon>Sebastidae</taxon>
        <taxon>Sebastinae</taxon>
        <taxon>Sebastes</taxon>
    </lineage>
</organism>
<name>A0A2I6SKN6_SEBSC</name>
<gene>
    <name evidence="8" type="primary">KSPI</name>
</gene>
<protein>
    <submittedName>
        <fullName evidence="8">Kazal-type protease inhibitor</fullName>
    </submittedName>
</protein>
<keyword evidence="5" id="KW-1015">Disulfide bond</keyword>
<comment type="subcellular location">
    <subcellularLocation>
        <location evidence="1">Secreted</location>
    </subcellularLocation>
</comment>
<evidence type="ECO:0000256" key="4">
    <source>
        <dbReference type="ARBA" id="ARBA00022900"/>
    </source>
</evidence>
<evidence type="ECO:0000256" key="2">
    <source>
        <dbReference type="ARBA" id="ARBA00022525"/>
    </source>
</evidence>
<dbReference type="PANTHER" id="PTHR21312:SF28">
    <property type="entry name" value="OVOINHIBITOR-RELATED"/>
    <property type="match status" value="1"/>
</dbReference>
<dbReference type="InterPro" id="IPR001239">
    <property type="entry name" value="Prot_inh_Kazal-m"/>
</dbReference>
<reference evidence="8" key="1">
    <citation type="journal article" date="2018" name="Fish Shellfish Immunol.">
        <title>Characterization of a Kazal-type serine protease inhibitor from black rockfish Sebastes schlegelii and its possible role in hepatic immune response.</title>
        <authorList>
            <person name="Kwon H."/>
            <person name="Yang H."/>
            <person name="Lee S."/>
            <person name="Nilojan J."/>
            <person name="Bathige S.D.N.K."/>
            <person name="Nam B.H."/>
            <person name="Wan Q."/>
            <person name="Lee J."/>
        </authorList>
    </citation>
    <scope>NUCLEOTIDE SEQUENCE</scope>
</reference>
<feature type="signal peptide" evidence="6">
    <location>
        <begin position="1"/>
        <end position="21"/>
    </location>
</feature>
<keyword evidence="4" id="KW-0722">Serine protease inhibitor</keyword>
<dbReference type="InterPro" id="IPR036058">
    <property type="entry name" value="Kazal_dom_sf"/>
</dbReference>
<evidence type="ECO:0000256" key="6">
    <source>
        <dbReference type="SAM" id="SignalP"/>
    </source>
</evidence>
<evidence type="ECO:0000313" key="8">
    <source>
        <dbReference type="EMBL" id="AUO18183.1"/>
    </source>
</evidence>
<dbReference type="AlphaFoldDB" id="A0A2I6SKN6"/>
<dbReference type="Pfam" id="PF00050">
    <property type="entry name" value="Kazal_1"/>
    <property type="match status" value="1"/>
</dbReference>
<keyword evidence="6" id="KW-0732">Signal</keyword>
<sequence>MKLTVLLCSALLLSFCGLSLQKNKCGDHEDCREPKKPTLDGSLGDIELPDELTYSSCEDSEGIHYCNFQYDPLCGSDGATYSNRCELCMSNRFKMNKVIVMYRGRCHPVS</sequence>
<proteinExistence type="evidence at transcript level"/>
<keyword evidence="2" id="KW-0964">Secreted</keyword>
<accession>A0A2I6SKN6</accession>
<feature type="domain" description="Kazal-like" evidence="7">
    <location>
        <begin position="51"/>
        <end position="108"/>
    </location>
</feature>
<dbReference type="GO" id="GO:0005576">
    <property type="term" value="C:extracellular region"/>
    <property type="evidence" value="ECO:0007669"/>
    <property type="project" value="UniProtKB-SubCell"/>
</dbReference>
<dbReference type="PRINTS" id="PR00290">
    <property type="entry name" value="KAZALINHBTR"/>
</dbReference>